<sequence length="104" mass="11143">FLASIGVPESDRTQEVVESMLDAGAQGRRERLWGTVTHTSGMDKDICLMAGSLAELDLSGAILKGTPLADIADNAAAAREAAAKAHSALLDYHHHQQQQQQQHL</sequence>
<evidence type="ECO:0000313" key="1">
    <source>
        <dbReference type="EMBL" id="GFR50874.1"/>
    </source>
</evidence>
<comment type="caution">
    <text evidence="1">The sequence shown here is derived from an EMBL/GenBank/DDBJ whole genome shotgun (WGS) entry which is preliminary data.</text>
</comment>
<feature type="non-terminal residue" evidence="1">
    <location>
        <position position="1"/>
    </location>
</feature>
<gene>
    <name evidence="1" type="ORF">Agub_g13162</name>
</gene>
<keyword evidence="2" id="KW-1185">Reference proteome</keyword>
<dbReference type="Proteomes" id="UP001054857">
    <property type="component" value="Unassembled WGS sequence"/>
</dbReference>
<feature type="non-terminal residue" evidence="1">
    <location>
        <position position="104"/>
    </location>
</feature>
<dbReference type="AlphaFoldDB" id="A0AAD3E1F1"/>
<protein>
    <submittedName>
        <fullName evidence="1">Uncharacterized protein</fullName>
    </submittedName>
</protein>
<name>A0AAD3E1F1_9CHLO</name>
<proteinExistence type="predicted"/>
<reference evidence="1 2" key="1">
    <citation type="journal article" date="2021" name="Sci. Rep.">
        <title>Genome sequencing of the multicellular alga Astrephomene provides insights into convergent evolution of germ-soma differentiation.</title>
        <authorList>
            <person name="Yamashita S."/>
            <person name="Yamamoto K."/>
            <person name="Matsuzaki R."/>
            <person name="Suzuki S."/>
            <person name="Yamaguchi H."/>
            <person name="Hirooka S."/>
            <person name="Minakuchi Y."/>
            <person name="Miyagishima S."/>
            <person name="Kawachi M."/>
            <person name="Toyoda A."/>
            <person name="Nozaki H."/>
        </authorList>
    </citation>
    <scope>NUCLEOTIDE SEQUENCE [LARGE SCALE GENOMIC DNA]</scope>
    <source>
        <strain evidence="1 2">NIES-4017</strain>
    </source>
</reference>
<dbReference type="EMBL" id="BMAR01000042">
    <property type="protein sequence ID" value="GFR50874.1"/>
    <property type="molecule type" value="Genomic_DNA"/>
</dbReference>
<evidence type="ECO:0000313" key="2">
    <source>
        <dbReference type="Proteomes" id="UP001054857"/>
    </source>
</evidence>
<accession>A0AAD3E1F1</accession>
<organism evidence="1 2">
    <name type="scientific">Astrephomene gubernaculifera</name>
    <dbReference type="NCBI Taxonomy" id="47775"/>
    <lineage>
        <taxon>Eukaryota</taxon>
        <taxon>Viridiplantae</taxon>
        <taxon>Chlorophyta</taxon>
        <taxon>core chlorophytes</taxon>
        <taxon>Chlorophyceae</taxon>
        <taxon>CS clade</taxon>
        <taxon>Chlamydomonadales</taxon>
        <taxon>Astrephomenaceae</taxon>
        <taxon>Astrephomene</taxon>
    </lineage>
</organism>